<dbReference type="HOGENOM" id="CLU_006571_0_0_1"/>
<dbReference type="EMBL" id="DS572724">
    <property type="protein sequence ID" value="EGY20330.1"/>
    <property type="molecule type" value="Genomic_DNA"/>
</dbReference>
<keyword evidence="3" id="KW-1185">Reference proteome</keyword>
<dbReference type="STRING" id="498257.G2XIH7"/>
<dbReference type="InterPro" id="IPR055148">
    <property type="entry name" value="ZW10_C_2"/>
</dbReference>
<dbReference type="GO" id="GO:0005737">
    <property type="term" value="C:cytoplasm"/>
    <property type="evidence" value="ECO:0007669"/>
    <property type="project" value="GOC"/>
</dbReference>
<sequence>MAVGTDTKTATQLGDAIVAFALQGEFPDEGVSSLSLAEGDLSPAIEALARAKGQLESEIHIINEETKGDVSSWVRNAKTLQEDILRSKRLADDIVRQSEAPDVSGKTIQDAVDHVEFLRREVLYSQQLHEALTGIRYVNDLLAEVEQAMNERRILDALRLLEKSWTELDNVPVNKKSCRVMRLLDVRAFELKSAVHKVFDHVWNTLVHVDSETKRLSIYSQRETEQMTLSEAVIGLEAYKEVDDRMSQLWQDIDRAIVSPRMDVRAPQLLAIQASENVLEAQGEAGRTIDDLFADLQKVVEFLAKRLPPDLLIYLSPIMMSDVVPRLVSTWLDAAVPSSLRDIGQFQAVIKSASAFCAALEQNGFSGFTELKEWVGNAPSIWLAKCRETALDAVRNRISRGHENNPVVAAAPGLFSLPTLALAMFRAVSPHYYAMELGGNMLLYNDAMYLAERLSEVGARWKARDDVTPRARNMLRIDNDVKGLQGFANRAYTGELSTQKTVLGDLVGGEQSLMQQDEMDSCIDSAMARVRSMAVTWESILARSVWYQAVGALVDRLATKIIADVMDMASVGQDEAYKIAQLIAKVTELDDLFLPSRSWSSAAAATTAGGREQTAADAEEIPATAQYASSWLRLKYLSEVLQSNLNEVKYLWCDSELSLYFSADEVVDLIEASFEANARTKETIREIRERPQPVMT</sequence>
<dbReference type="eggNOG" id="KOG2163">
    <property type="taxonomic scope" value="Eukaryota"/>
</dbReference>
<evidence type="ECO:0000313" key="2">
    <source>
        <dbReference type="EMBL" id="EGY20330.1"/>
    </source>
</evidence>
<dbReference type="AlphaFoldDB" id="G2XIH7"/>
<dbReference type="Proteomes" id="UP000001611">
    <property type="component" value="Chromosome 4"/>
</dbReference>
<dbReference type="Gene3D" id="1.10.357.150">
    <property type="match status" value="1"/>
</dbReference>
<dbReference type="RefSeq" id="XP_009654011.1">
    <property type="nucleotide sequence ID" value="XM_009655716.1"/>
</dbReference>
<dbReference type="InterPro" id="IPR046362">
    <property type="entry name" value="Zw10/DSL1_C_sf"/>
</dbReference>
<dbReference type="PANTHER" id="PTHR12205">
    <property type="entry name" value="CENTROMERE/KINETOCHORE PROTEIN ZW10"/>
    <property type="match status" value="1"/>
</dbReference>
<name>G2XIH7_VERDV</name>
<dbReference type="GeneID" id="20711422"/>
<dbReference type="OMA" id="REVQYSQ"/>
<dbReference type="GO" id="GO:0007094">
    <property type="term" value="P:mitotic spindle assembly checkpoint signaling"/>
    <property type="evidence" value="ECO:0007669"/>
    <property type="project" value="TreeGrafter"/>
</dbReference>
<accession>G2XIH7</accession>
<dbReference type="KEGG" id="vda:VDAG_09959"/>
<dbReference type="Pfam" id="PF22766">
    <property type="entry name" value="ZW10_C2"/>
    <property type="match status" value="1"/>
</dbReference>
<proteinExistence type="predicted"/>
<evidence type="ECO:0000313" key="3">
    <source>
        <dbReference type="Proteomes" id="UP000001611"/>
    </source>
</evidence>
<dbReference type="GO" id="GO:1990423">
    <property type="term" value="C:RZZ complex"/>
    <property type="evidence" value="ECO:0007669"/>
    <property type="project" value="TreeGrafter"/>
</dbReference>
<reference evidence="2 3" key="1">
    <citation type="submission" date="2008-03" db="EMBL/GenBank/DDBJ databases">
        <title>The Genome Sequence of Verticillium dahliae VdLs.17.</title>
        <authorList>
            <consortium name="The Broad Institute Genome Sequencing Platform"/>
            <person name="Ma L.-J.J."/>
            <person name="Klosterman S.J."/>
            <person name="Subbarao K."/>
            <person name="Dobinson K."/>
            <person name="Veronese P."/>
            <person name="Kang S."/>
            <person name="Gold S.E."/>
            <person name="Young S."/>
            <person name="Jaffe D."/>
            <person name="Gnerre S."/>
            <person name="Berlin A."/>
            <person name="Heiman D."/>
            <person name="Hepburn T."/>
            <person name="Sykes S."/>
            <person name="Alvarado L."/>
            <person name="Kodira C.D."/>
            <person name="Lander E."/>
            <person name="Galagan J."/>
            <person name="Nusbaum C."/>
            <person name="Birren B."/>
        </authorList>
    </citation>
    <scope>NUCLEOTIDE SEQUENCE [LARGE SCALE GENOMIC DNA]</scope>
    <source>
        <strain evidence="3">VdLs.17 / ATCC MYA-4575 / FGSC 10137</strain>
    </source>
</reference>
<dbReference type="GO" id="GO:0006888">
    <property type="term" value="P:endoplasmic reticulum to Golgi vesicle-mediated transport"/>
    <property type="evidence" value="ECO:0007669"/>
    <property type="project" value="TreeGrafter"/>
</dbReference>
<dbReference type="PANTHER" id="PTHR12205:SF0">
    <property type="entry name" value="CENTROMERE_KINETOCHORE PROTEIN ZW10 HOMOLOG"/>
    <property type="match status" value="1"/>
</dbReference>
<organism evidence="2 3">
    <name type="scientific">Verticillium dahliae (strain VdLs.17 / ATCC MYA-4575 / FGSC 10137)</name>
    <name type="common">Verticillium wilt</name>
    <dbReference type="NCBI Taxonomy" id="498257"/>
    <lineage>
        <taxon>Eukaryota</taxon>
        <taxon>Fungi</taxon>
        <taxon>Dikarya</taxon>
        <taxon>Ascomycota</taxon>
        <taxon>Pezizomycotina</taxon>
        <taxon>Sordariomycetes</taxon>
        <taxon>Hypocreomycetidae</taxon>
        <taxon>Glomerellales</taxon>
        <taxon>Plectosphaerellaceae</taxon>
        <taxon>Verticillium</taxon>
    </lineage>
</organism>
<evidence type="ECO:0000259" key="1">
    <source>
        <dbReference type="Pfam" id="PF22766"/>
    </source>
</evidence>
<protein>
    <recommendedName>
        <fullName evidence="1">ZW10 C-terminal helical domain-containing protein</fullName>
    </recommendedName>
</protein>
<gene>
    <name evidence="2" type="ORF">VDAG_09959</name>
</gene>
<dbReference type="InParanoid" id="G2XIH7"/>
<feature type="domain" description="ZW10 C-terminal helical" evidence="1">
    <location>
        <begin position="522"/>
        <end position="686"/>
    </location>
</feature>
<dbReference type="OrthoDB" id="534815at2759"/>